<dbReference type="PROSITE" id="PS00141">
    <property type="entry name" value="ASP_PROTEASE"/>
    <property type="match status" value="1"/>
</dbReference>
<proteinExistence type="predicted"/>
<keyword evidence="2" id="KW-1185">Reference proteome</keyword>
<dbReference type="Pfam" id="PF13650">
    <property type="entry name" value="Asp_protease_2"/>
    <property type="match status" value="1"/>
</dbReference>
<dbReference type="Proteomes" id="UP001169764">
    <property type="component" value="Unassembled WGS sequence"/>
</dbReference>
<gene>
    <name evidence="1" type="ORF">Q4F19_16665</name>
</gene>
<accession>A0ABT8YEL6</accession>
<dbReference type="InterPro" id="IPR021109">
    <property type="entry name" value="Peptidase_aspartic_dom_sf"/>
</dbReference>
<evidence type="ECO:0000313" key="1">
    <source>
        <dbReference type="EMBL" id="MDO6416025.1"/>
    </source>
</evidence>
<evidence type="ECO:0000313" key="2">
    <source>
        <dbReference type="Proteomes" id="UP001169764"/>
    </source>
</evidence>
<comment type="caution">
    <text evidence="1">The sequence shown here is derived from an EMBL/GenBank/DDBJ whole genome shotgun (WGS) entry which is preliminary data.</text>
</comment>
<keyword evidence="1" id="KW-0645">Protease</keyword>
<dbReference type="GO" id="GO:0008233">
    <property type="term" value="F:peptidase activity"/>
    <property type="evidence" value="ECO:0007669"/>
    <property type="project" value="UniProtKB-KW"/>
</dbReference>
<dbReference type="SUPFAM" id="SSF50630">
    <property type="entry name" value="Acid proteases"/>
    <property type="match status" value="1"/>
</dbReference>
<sequence>MSEISWRIVDRRPLLPVLILSPDVNDLRTVDAVALVDTGATASAVTRDLAERLALPVIGKRLVASAHGDQHVDRYIFRIGIRLPREGEMPAFPFVFEAVEGFRIRSGFAFDALLGMDVLSQCDLTISGGQTGILRFG</sequence>
<dbReference type="InterPro" id="IPR001969">
    <property type="entry name" value="Aspartic_peptidase_AS"/>
</dbReference>
<dbReference type="GO" id="GO:0006508">
    <property type="term" value="P:proteolysis"/>
    <property type="evidence" value="ECO:0007669"/>
    <property type="project" value="UniProtKB-KW"/>
</dbReference>
<keyword evidence="1" id="KW-0378">Hydrolase</keyword>
<protein>
    <submittedName>
        <fullName evidence="1">Aspartyl protease family protein</fullName>
    </submittedName>
</protein>
<dbReference type="EMBL" id="JAUOTP010000008">
    <property type="protein sequence ID" value="MDO6416025.1"/>
    <property type="molecule type" value="Genomic_DNA"/>
</dbReference>
<dbReference type="Gene3D" id="2.40.70.10">
    <property type="entry name" value="Acid Proteases"/>
    <property type="match status" value="1"/>
</dbReference>
<dbReference type="RefSeq" id="WP_303544900.1">
    <property type="nucleotide sequence ID" value="NZ_JAUOTP010000008.1"/>
</dbReference>
<reference evidence="1" key="1">
    <citation type="submission" date="2023-07" db="EMBL/GenBank/DDBJ databases">
        <authorList>
            <person name="Kim M."/>
        </authorList>
    </citation>
    <scope>NUCLEOTIDE SEQUENCE</scope>
    <source>
        <strain evidence="1">BIUV-7</strain>
    </source>
</reference>
<organism evidence="1 2">
    <name type="scientific">Sphingomonas natans</name>
    <dbReference type="NCBI Taxonomy" id="3063330"/>
    <lineage>
        <taxon>Bacteria</taxon>
        <taxon>Pseudomonadati</taxon>
        <taxon>Pseudomonadota</taxon>
        <taxon>Alphaproteobacteria</taxon>
        <taxon>Sphingomonadales</taxon>
        <taxon>Sphingomonadaceae</taxon>
        <taxon>Sphingomonas</taxon>
    </lineage>
</organism>
<name>A0ABT8YEL6_9SPHN</name>